<dbReference type="EMBL" id="JABEVY010000457">
    <property type="protein sequence ID" value="KAF5232127.1"/>
    <property type="molecule type" value="Genomic_DNA"/>
</dbReference>
<evidence type="ECO:0000313" key="6">
    <source>
        <dbReference type="Proteomes" id="UP000573603"/>
    </source>
</evidence>
<dbReference type="InterPro" id="IPR016040">
    <property type="entry name" value="NAD(P)-bd_dom"/>
</dbReference>
<dbReference type="SUPFAM" id="SSF51735">
    <property type="entry name" value="NAD(P)-binding Rossmann-fold domains"/>
    <property type="match status" value="1"/>
</dbReference>
<reference evidence="5 6" key="1">
    <citation type="journal article" date="2020" name="BMC Genomics">
        <title>Correction to: Identification and distribution of gene clusters required for synthesis of sphingolipid metabolism inhibitors in diverse species of the filamentous fungus Fusarium.</title>
        <authorList>
            <person name="Kim H.S."/>
            <person name="Lohmar J.M."/>
            <person name="Busman M."/>
            <person name="Brown D.W."/>
            <person name="Naumann T.A."/>
            <person name="Divon H.H."/>
            <person name="Lysoe E."/>
            <person name="Uhlig S."/>
            <person name="Proctor R.H."/>
        </authorList>
    </citation>
    <scope>NUCLEOTIDE SEQUENCE [LARGE SCALE GENOMIC DNA]</scope>
    <source>
        <strain evidence="5 6">NRRL 25214</strain>
    </source>
</reference>
<dbReference type="Gene3D" id="3.90.25.10">
    <property type="entry name" value="UDP-galactose 4-epimerase, domain 1"/>
    <property type="match status" value="1"/>
</dbReference>
<comment type="caution">
    <text evidence="5">The sequence shown here is derived from an EMBL/GenBank/DDBJ whole genome shotgun (WGS) entry which is preliminary data.</text>
</comment>
<dbReference type="GO" id="GO:0016491">
    <property type="term" value="F:oxidoreductase activity"/>
    <property type="evidence" value="ECO:0007669"/>
    <property type="project" value="UniProtKB-KW"/>
</dbReference>
<evidence type="ECO:0000256" key="3">
    <source>
        <dbReference type="ARBA" id="ARBA00023002"/>
    </source>
</evidence>
<dbReference type="InterPro" id="IPR036291">
    <property type="entry name" value="NAD(P)-bd_dom_sf"/>
</dbReference>
<dbReference type="PANTHER" id="PTHR47706">
    <property type="entry name" value="NMRA-LIKE FAMILY PROTEIN"/>
    <property type="match status" value="1"/>
</dbReference>
<gene>
    <name evidence="5" type="ORF">FANTH_13124</name>
</gene>
<keyword evidence="3" id="KW-0560">Oxidoreductase</keyword>
<dbReference type="Gene3D" id="3.40.50.720">
    <property type="entry name" value="NAD(P)-binding Rossmann-like Domain"/>
    <property type="match status" value="1"/>
</dbReference>
<keyword evidence="6" id="KW-1185">Reference proteome</keyword>
<evidence type="ECO:0000256" key="1">
    <source>
        <dbReference type="ARBA" id="ARBA00005725"/>
    </source>
</evidence>
<dbReference type="InterPro" id="IPR051609">
    <property type="entry name" value="NmrA/Isoflavone_reductase-like"/>
</dbReference>
<dbReference type="Proteomes" id="UP000573603">
    <property type="component" value="Unassembled WGS sequence"/>
</dbReference>
<accession>A0A8H4YQ99</accession>
<proteinExistence type="inferred from homology"/>
<evidence type="ECO:0000313" key="5">
    <source>
        <dbReference type="EMBL" id="KAF5232127.1"/>
    </source>
</evidence>
<dbReference type="AlphaFoldDB" id="A0A8H4YQ99"/>
<evidence type="ECO:0000259" key="4">
    <source>
        <dbReference type="Pfam" id="PF13460"/>
    </source>
</evidence>
<protein>
    <recommendedName>
        <fullName evidence="4">NAD(P)-binding domain-containing protein</fullName>
    </recommendedName>
</protein>
<dbReference type="InterPro" id="IPR045312">
    <property type="entry name" value="PCBER-like"/>
</dbReference>
<organism evidence="5 6">
    <name type="scientific">Fusarium anthophilum</name>
    <dbReference type="NCBI Taxonomy" id="48485"/>
    <lineage>
        <taxon>Eukaryota</taxon>
        <taxon>Fungi</taxon>
        <taxon>Dikarya</taxon>
        <taxon>Ascomycota</taxon>
        <taxon>Pezizomycotina</taxon>
        <taxon>Sordariomycetes</taxon>
        <taxon>Hypocreomycetidae</taxon>
        <taxon>Hypocreales</taxon>
        <taxon>Nectriaceae</taxon>
        <taxon>Fusarium</taxon>
        <taxon>Fusarium fujikuroi species complex</taxon>
    </lineage>
</organism>
<dbReference type="PANTHER" id="PTHR47706:SF1">
    <property type="entry name" value="CIPA-LIKE, PUTATIVE (AFU_ORTHOLOGUE AFUA_1G12460)-RELATED"/>
    <property type="match status" value="1"/>
</dbReference>
<evidence type="ECO:0000256" key="2">
    <source>
        <dbReference type="ARBA" id="ARBA00022857"/>
    </source>
</evidence>
<name>A0A8H4YQ99_9HYPO</name>
<sequence length="297" mass="32365">MASFQNIALLGKGLVGSFVLQELVNSGFSVTLLSRSEGKADDLPAGVKLIAVDYNSQENLESALQGQDVVVSTISGAAVPSQKVIIDAAIKAGVKRFIPSDFGGVSTDPAAAHLPQNIPFVEIQKYLRSKASEIEWTIFAVGAFTDFVVNSPLFFDWENKSAELWEKGNTRLSTTSIAGAARAIAGALKNREETKNRVLYVHEMVITQAQVLELAKKYSPGVEWKISYVEDSDAELERLIKKFTEESSLPNLLAVLKGTALSGKYHSSYDKVDNNLVGLTELTEDVLDGMFARQFKQ</sequence>
<dbReference type="CDD" id="cd05259">
    <property type="entry name" value="PCBER_SDR_a"/>
    <property type="match status" value="1"/>
</dbReference>
<feature type="domain" description="NAD(P)-binding" evidence="4">
    <location>
        <begin position="12"/>
        <end position="146"/>
    </location>
</feature>
<comment type="similarity">
    <text evidence="1">Belongs to the NmrA-type oxidoreductase family. Isoflavone reductase subfamily.</text>
</comment>
<dbReference type="Pfam" id="PF13460">
    <property type="entry name" value="NAD_binding_10"/>
    <property type="match status" value="1"/>
</dbReference>
<keyword evidence="2" id="KW-0521">NADP</keyword>